<accession>A0A812EYN4</accession>
<comment type="caution">
    <text evidence="7">The sequence shown here is derived from an EMBL/GenBank/DDBJ whole genome shotgun (WGS) entry which is preliminary data.</text>
</comment>
<dbReference type="SUPFAM" id="SSF52540">
    <property type="entry name" value="P-loop containing nucleoside triphosphate hydrolases"/>
    <property type="match status" value="1"/>
</dbReference>
<dbReference type="Gene3D" id="3.40.50.300">
    <property type="entry name" value="P-loop containing nucleotide triphosphate hydrolases"/>
    <property type="match status" value="1"/>
</dbReference>
<sequence length="186" mass="20647">MIKCVLVITGNPGVGKHTLARNLASKLRVEIFDLNKIAVESKAFKKSGGTLDVDTAQLAKIVKKIRIQNAIVVGHLAPYVIPRSQVKFALILRKNPYKLIAIYKKRKYTKRKAIENAGSEILGVILYDAVKSFGAKKTAQIDTTNISIKQMTQKALLILGKKSGGDNVDWLEMVAKKRDLARFFPQ</sequence>
<evidence type="ECO:0000256" key="4">
    <source>
        <dbReference type="ARBA" id="ARBA00022741"/>
    </source>
</evidence>
<dbReference type="InterPro" id="IPR027417">
    <property type="entry name" value="P-loop_NTPase"/>
</dbReference>
<keyword evidence="4" id="KW-0547">Nucleotide-binding</keyword>
<name>A0A812EYN4_9ARCH</name>
<dbReference type="Pfam" id="PF13238">
    <property type="entry name" value="AAA_18"/>
    <property type="match status" value="1"/>
</dbReference>
<evidence type="ECO:0000256" key="5">
    <source>
        <dbReference type="ARBA" id="ARBA00022777"/>
    </source>
</evidence>
<dbReference type="GO" id="GO:0005524">
    <property type="term" value="F:ATP binding"/>
    <property type="evidence" value="ECO:0007669"/>
    <property type="project" value="UniProtKB-KW"/>
</dbReference>
<keyword evidence="6" id="KW-0067">ATP-binding</keyword>
<dbReference type="GO" id="GO:0016887">
    <property type="term" value="F:ATP hydrolysis activity"/>
    <property type="evidence" value="ECO:0007669"/>
    <property type="project" value="InterPro"/>
</dbReference>
<gene>
    <name evidence="7" type="ORF">NUZ5A_50197</name>
</gene>
<evidence type="ECO:0000256" key="6">
    <source>
        <dbReference type="ARBA" id="ARBA00022840"/>
    </source>
</evidence>
<dbReference type="InterPro" id="IPR020618">
    <property type="entry name" value="Adenyl_kinase_AK6"/>
</dbReference>
<proteinExistence type="predicted"/>
<dbReference type="GO" id="GO:0004017">
    <property type="term" value="F:AMP kinase activity"/>
    <property type="evidence" value="ECO:0007669"/>
    <property type="project" value="InterPro"/>
</dbReference>
<dbReference type="GO" id="GO:0006364">
    <property type="term" value="P:rRNA processing"/>
    <property type="evidence" value="ECO:0007669"/>
    <property type="project" value="UniProtKB-KW"/>
</dbReference>
<keyword evidence="3" id="KW-0808">Transferase</keyword>
<evidence type="ECO:0000313" key="8">
    <source>
        <dbReference type="Proteomes" id="UP000655759"/>
    </source>
</evidence>
<evidence type="ECO:0000313" key="7">
    <source>
        <dbReference type="EMBL" id="CAE6493678.1"/>
    </source>
</evidence>
<evidence type="ECO:0000256" key="1">
    <source>
        <dbReference type="ARBA" id="ARBA00022517"/>
    </source>
</evidence>
<dbReference type="Proteomes" id="UP000655759">
    <property type="component" value="Unassembled WGS sequence"/>
</dbReference>
<dbReference type="EMBL" id="CAJNAQ010000005">
    <property type="protein sequence ID" value="CAE6493678.1"/>
    <property type="molecule type" value="Genomic_DNA"/>
</dbReference>
<evidence type="ECO:0000256" key="3">
    <source>
        <dbReference type="ARBA" id="ARBA00022679"/>
    </source>
</evidence>
<protein>
    <recommendedName>
        <fullName evidence="9">Shikimate kinase</fullName>
    </recommendedName>
</protein>
<organism evidence="7 8">
    <name type="scientific">Candidatus Nitrosotenuis uzonensis</name>
    <dbReference type="NCBI Taxonomy" id="1407055"/>
    <lineage>
        <taxon>Archaea</taxon>
        <taxon>Nitrososphaerota</taxon>
        <taxon>Candidatus Nitrosotenuis</taxon>
    </lineage>
</organism>
<keyword evidence="1" id="KW-0690">Ribosome biogenesis</keyword>
<dbReference type="PANTHER" id="PTHR12595:SF0">
    <property type="entry name" value="ADENYLATE KINASE ISOENZYME 6"/>
    <property type="match status" value="1"/>
</dbReference>
<reference evidence="7" key="1">
    <citation type="submission" date="2021-02" db="EMBL/GenBank/DDBJ databases">
        <authorList>
            <person name="Han P."/>
        </authorList>
    </citation>
    <scope>NUCLEOTIDE SEQUENCE</scope>
    <source>
        <strain evidence="7">Candidatus Nitrosotenuis uzonensis 5A</strain>
    </source>
</reference>
<dbReference type="AlphaFoldDB" id="A0A812EYN4"/>
<dbReference type="PANTHER" id="PTHR12595">
    <property type="entry name" value="POS9-ACTIVATING FACTOR FAP7-RELATED"/>
    <property type="match status" value="1"/>
</dbReference>
<evidence type="ECO:0008006" key="9">
    <source>
        <dbReference type="Google" id="ProtNLM"/>
    </source>
</evidence>
<keyword evidence="5" id="KW-0418">Kinase</keyword>
<evidence type="ECO:0000256" key="2">
    <source>
        <dbReference type="ARBA" id="ARBA00022552"/>
    </source>
</evidence>
<keyword evidence="2" id="KW-0698">rRNA processing</keyword>